<keyword evidence="1" id="KW-0732">Signal</keyword>
<name>A0AA39GLN2_SARSR</name>
<dbReference type="AlphaFoldDB" id="A0AA39GLN2"/>
<comment type="caution">
    <text evidence="2">The sequence shown here is derived from an EMBL/GenBank/DDBJ whole genome shotgun (WGS) entry which is preliminary data.</text>
</comment>
<proteinExistence type="predicted"/>
<gene>
    <name evidence="2" type="ORF">NLU13_2480</name>
</gene>
<evidence type="ECO:0000313" key="2">
    <source>
        <dbReference type="EMBL" id="KAK0388903.1"/>
    </source>
</evidence>
<feature type="chain" id="PRO_5041435291" description="Secreted protein" evidence="1">
    <location>
        <begin position="22"/>
        <end position="147"/>
    </location>
</feature>
<accession>A0AA39GLN2</accession>
<dbReference type="PANTHER" id="PTHR35605:SF1">
    <property type="entry name" value="ECP2 EFFECTOR PROTEIN DOMAIN-CONTAINING PROTEIN-RELATED"/>
    <property type="match status" value="1"/>
</dbReference>
<dbReference type="EMBL" id="JAPDFR010000002">
    <property type="protein sequence ID" value="KAK0388903.1"/>
    <property type="molecule type" value="Genomic_DNA"/>
</dbReference>
<dbReference type="PANTHER" id="PTHR35605">
    <property type="entry name" value="ECP2 EFFECTOR PROTEIN DOMAIN-CONTAINING PROTEIN-RELATED"/>
    <property type="match status" value="1"/>
</dbReference>
<evidence type="ECO:0000313" key="3">
    <source>
        <dbReference type="Proteomes" id="UP001175261"/>
    </source>
</evidence>
<protein>
    <recommendedName>
        <fullName evidence="4">Secreted protein</fullName>
    </recommendedName>
</protein>
<dbReference type="Proteomes" id="UP001175261">
    <property type="component" value="Unassembled WGS sequence"/>
</dbReference>
<evidence type="ECO:0000256" key="1">
    <source>
        <dbReference type="SAM" id="SignalP"/>
    </source>
</evidence>
<organism evidence="2 3">
    <name type="scientific">Sarocladium strictum</name>
    <name type="common">Black bundle disease fungus</name>
    <name type="synonym">Acremonium strictum</name>
    <dbReference type="NCBI Taxonomy" id="5046"/>
    <lineage>
        <taxon>Eukaryota</taxon>
        <taxon>Fungi</taxon>
        <taxon>Dikarya</taxon>
        <taxon>Ascomycota</taxon>
        <taxon>Pezizomycotina</taxon>
        <taxon>Sordariomycetes</taxon>
        <taxon>Hypocreomycetidae</taxon>
        <taxon>Hypocreales</taxon>
        <taxon>Sarocladiaceae</taxon>
        <taxon>Sarocladium</taxon>
    </lineage>
</organism>
<reference evidence="2" key="1">
    <citation type="submission" date="2022-10" db="EMBL/GenBank/DDBJ databases">
        <title>Determination and structural analysis of whole genome sequence of Sarocladium strictum F4-1.</title>
        <authorList>
            <person name="Hu L."/>
            <person name="Jiang Y."/>
        </authorList>
    </citation>
    <scope>NUCLEOTIDE SEQUENCE</scope>
    <source>
        <strain evidence="2">F4-1</strain>
    </source>
</reference>
<feature type="signal peptide" evidence="1">
    <location>
        <begin position="1"/>
        <end position="21"/>
    </location>
</feature>
<evidence type="ECO:0008006" key="4">
    <source>
        <dbReference type="Google" id="ProtNLM"/>
    </source>
</evidence>
<sequence length="147" mass="15743">MRFSAIFVAVTLWALEGKAQSWDVDGVRIVCNPKEPKPADVISSRANAQYLSKITTGEKPTNGAGPENCGQVACNWGSSIEWCNNTPQPKTLDNFTVIADAWKLMNSKLVTGTPEDCVILQIGALSVSGEVFHPDGFSVRVKGGVSC</sequence>
<keyword evidence="3" id="KW-1185">Reference proteome</keyword>